<evidence type="ECO:0000256" key="1">
    <source>
        <dbReference type="SAM" id="Coils"/>
    </source>
</evidence>
<gene>
    <name evidence="3" type="ORF">WMO46_11795</name>
</gene>
<sequence length="143" mass="15867">MVDKKVKKQQIRMLVNYYSNGNKSDFARKIGITPQGLSSWITRGTFDLEIIYSKCENISADWLLSGEGNMIKDEAISQNEAPDFVNAKLVQALADANKALSAANETILQQQEMIAKHTNTGIYTPPHLAESEAKHSLSPVDKE</sequence>
<dbReference type="RefSeq" id="WP_349094414.1">
    <property type="nucleotide sequence ID" value="NZ_JBBMFL010000014.1"/>
</dbReference>
<proteinExistence type="predicted"/>
<feature type="coiled-coil region" evidence="1">
    <location>
        <begin position="86"/>
        <end position="113"/>
    </location>
</feature>
<evidence type="ECO:0008006" key="5">
    <source>
        <dbReference type="Google" id="ProtNLM"/>
    </source>
</evidence>
<protein>
    <recommendedName>
        <fullName evidence="5">Bacteriophage CI repressor</fullName>
    </recommendedName>
</protein>
<accession>A0ABV1GYX9</accession>
<organism evidence="3 4">
    <name type="scientific">Alistipes intestinihominis</name>
    <dbReference type="NCBI Taxonomy" id="3133172"/>
    <lineage>
        <taxon>Bacteria</taxon>
        <taxon>Pseudomonadati</taxon>
        <taxon>Bacteroidota</taxon>
        <taxon>Bacteroidia</taxon>
        <taxon>Bacteroidales</taxon>
        <taxon>Rikenellaceae</taxon>
        <taxon>Alistipes</taxon>
    </lineage>
</organism>
<feature type="compositionally biased region" description="Basic and acidic residues" evidence="2">
    <location>
        <begin position="129"/>
        <end position="143"/>
    </location>
</feature>
<name>A0ABV1GYX9_9BACT</name>
<reference evidence="3 4" key="1">
    <citation type="submission" date="2024-03" db="EMBL/GenBank/DDBJ databases">
        <title>Human intestinal bacterial collection.</title>
        <authorList>
            <person name="Pauvert C."/>
            <person name="Hitch T.C.A."/>
            <person name="Clavel T."/>
        </authorList>
    </citation>
    <scope>NUCLEOTIDE SEQUENCE [LARGE SCALE GENOMIC DNA]</scope>
    <source>
        <strain evidence="3 4">CLA-KB-H122</strain>
    </source>
</reference>
<dbReference type="Proteomes" id="UP001460202">
    <property type="component" value="Unassembled WGS sequence"/>
</dbReference>
<comment type="caution">
    <text evidence="3">The sequence shown here is derived from an EMBL/GenBank/DDBJ whole genome shotgun (WGS) entry which is preliminary data.</text>
</comment>
<keyword evidence="1" id="KW-0175">Coiled coil</keyword>
<evidence type="ECO:0000313" key="4">
    <source>
        <dbReference type="Proteomes" id="UP001460202"/>
    </source>
</evidence>
<evidence type="ECO:0000313" key="3">
    <source>
        <dbReference type="EMBL" id="MEQ2545626.1"/>
    </source>
</evidence>
<dbReference type="InterPro" id="IPR010982">
    <property type="entry name" value="Lambda_DNA-bd_dom_sf"/>
</dbReference>
<dbReference type="EMBL" id="JBBMFL010000014">
    <property type="protein sequence ID" value="MEQ2545626.1"/>
    <property type="molecule type" value="Genomic_DNA"/>
</dbReference>
<keyword evidence="4" id="KW-1185">Reference proteome</keyword>
<evidence type="ECO:0000256" key="2">
    <source>
        <dbReference type="SAM" id="MobiDB-lite"/>
    </source>
</evidence>
<dbReference type="Gene3D" id="1.10.260.40">
    <property type="entry name" value="lambda repressor-like DNA-binding domains"/>
    <property type="match status" value="1"/>
</dbReference>
<feature type="region of interest" description="Disordered" evidence="2">
    <location>
        <begin position="121"/>
        <end position="143"/>
    </location>
</feature>